<proteinExistence type="predicted"/>
<sequence>MKITQKIIGPQSIVYFKKDKNREFVEKISTERGEDELVDQIHFYKMLPKEIKPLFPALYDYDIKNRPFRMSMELCDFPTLKEIILYNTKQNKLKEHLYNVIQDIFEKIHNLKQTQATKNYVEHLYIDRCVNRIIETKKLMKEAQWINNDFYLEGSIVSNPIQTVFEIINNNKDLLIPEYLCTVHGQLGPSHLMLNIQKKNSYKLVDPKGFHEFHDPLLDIIKIGRSFLYGMEWLEDDLYNIKYSFKNEYLTIEDFNLINYDEVYMKKSFKPIMDLAINNYKNAALRVYALICCDLIANLPFAYLSGGEKRVVALYNLIYAASLDLSQLNDAVNKEKHIYESLSK</sequence>
<comment type="caution">
    <text evidence="1">The sequence shown here is derived from an EMBL/GenBank/DDBJ whole genome shotgun (WGS) entry which is preliminary data.</text>
</comment>
<dbReference type="InterPro" id="IPR011009">
    <property type="entry name" value="Kinase-like_dom_sf"/>
</dbReference>
<dbReference type="EMBL" id="JAGFPW010000002">
    <property type="protein sequence ID" value="MBO3793466.1"/>
    <property type="molecule type" value="Genomic_DNA"/>
</dbReference>
<organism evidence="1 2">
    <name type="scientific">Bacillus subtilis</name>
    <dbReference type="NCBI Taxonomy" id="1423"/>
    <lineage>
        <taxon>Bacteria</taxon>
        <taxon>Bacillati</taxon>
        <taxon>Bacillota</taxon>
        <taxon>Bacilli</taxon>
        <taxon>Bacillales</taxon>
        <taxon>Bacillaceae</taxon>
        <taxon>Bacillus</taxon>
    </lineage>
</organism>
<protein>
    <submittedName>
        <fullName evidence="1">Uncharacterized protein</fullName>
    </submittedName>
</protein>
<accession>A0A8B5NRN8</accession>
<dbReference type="Proteomes" id="UP000665181">
    <property type="component" value="Unassembled WGS sequence"/>
</dbReference>
<name>A0A8B5NRN8_BACIU</name>
<evidence type="ECO:0000313" key="2">
    <source>
        <dbReference type="Proteomes" id="UP000665181"/>
    </source>
</evidence>
<gene>
    <name evidence="1" type="ORF">J5227_03830</name>
</gene>
<dbReference type="SUPFAM" id="SSF56112">
    <property type="entry name" value="Protein kinase-like (PK-like)"/>
    <property type="match status" value="1"/>
</dbReference>
<dbReference type="RefSeq" id="WP_080529859.1">
    <property type="nucleotide sequence ID" value="NZ_CP020367.1"/>
</dbReference>
<dbReference type="AlphaFoldDB" id="A0A8B5NRN8"/>
<evidence type="ECO:0000313" key="1">
    <source>
        <dbReference type="EMBL" id="MBO3793466.1"/>
    </source>
</evidence>
<reference evidence="1" key="1">
    <citation type="submission" date="2021-03" db="EMBL/GenBank/DDBJ databases">
        <title>Isolation of Bacillus subtilis from fermented food sample.</title>
        <authorList>
            <person name="Lakshmanan V."/>
            <person name="Athira K."/>
            <person name="Rajagopal K."/>
        </authorList>
    </citation>
    <scope>NUCLEOTIDE SEQUENCE</scope>
    <source>
        <strain evidence="1">S1</strain>
    </source>
</reference>